<feature type="non-terminal residue" evidence="1">
    <location>
        <position position="65"/>
    </location>
</feature>
<organism evidence="1">
    <name type="scientific">marine metagenome</name>
    <dbReference type="NCBI Taxonomy" id="408172"/>
    <lineage>
        <taxon>unclassified sequences</taxon>
        <taxon>metagenomes</taxon>
        <taxon>ecological metagenomes</taxon>
    </lineage>
</organism>
<accession>A0A382UNN8</accession>
<protein>
    <recommendedName>
        <fullName evidence="2">Amidohydrolase-related domain-containing protein</fullName>
    </recommendedName>
</protein>
<name>A0A382UNN8_9ZZZZ</name>
<evidence type="ECO:0000313" key="1">
    <source>
        <dbReference type="EMBL" id="SVD35425.1"/>
    </source>
</evidence>
<dbReference type="EMBL" id="UINC01145351">
    <property type="protein sequence ID" value="SVD35425.1"/>
    <property type="molecule type" value="Genomic_DNA"/>
</dbReference>
<sequence>MPIGDAAWLAQTQEATLEPDLPICDPHHHLWTHRPEPLAYQEYLLPGILADINSGHNVRSTVFIE</sequence>
<proteinExistence type="predicted"/>
<gene>
    <name evidence="1" type="ORF">METZ01_LOCUS388279</name>
</gene>
<evidence type="ECO:0008006" key="2">
    <source>
        <dbReference type="Google" id="ProtNLM"/>
    </source>
</evidence>
<reference evidence="1" key="1">
    <citation type="submission" date="2018-05" db="EMBL/GenBank/DDBJ databases">
        <authorList>
            <person name="Lanie J.A."/>
            <person name="Ng W.-L."/>
            <person name="Kazmierczak K.M."/>
            <person name="Andrzejewski T.M."/>
            <person name="Davidsen T.M."/>
            <person name="Wayne K.J."/>
            <person name="Tettelin H."/>
            <person name="Glass J.I."/>
            <person name="Rusch D."/>
            <person name="Podicherti R."/>
            <person name="Tsui H.-C.T."/>
            <person name="Winkler M.E."/>
        </authorList>
    </citation>
    <scope>NUCLEOTIDE SEQUENCE</scope>
</reference>
<dbReference type="AlphaFoldDB" id="A0A382UNN8"/>